<dbReference type="PROSITE" id="PS00154">
    <property type="entry name" value="ATPASE_E1_E2"/>
    <property type="match status" value="1"/>
</dbReference>
<dbReference type="Proteomes" id="UP000248314">
    <property type="component" value="Unassembled WGS sequence"/>
</dbReference>
<evidence type="ECO:0000256" key="9">
    <source>
        <dbReference type="ARBA" id="ARBA00022989"/>
    </source>
</evidence>
<dbReference type="InterPro" id="IPR008250">
    <property type="entry name" value="ATPase_P-typ_transduc_dom_A_sf"/>
</dbReference>
<comment type="similarity">
    <text evidence="2">Belongs to the cation transport ATPase (P-type) (TC 3.A.3) family. Type IB subfamily.</text>
</comment>
<dbReference type="GO" id="GO:0055070">
    <property type="term" value="P:copper ion homeostasis"/>
    <property type="evidence" value="ECO:0007669"/>
    <property type="project" value="TreeGrafter"/>
</dbReference>
<dbReference type="GO" id="GO:0016887">
    <property type="term" value="F:ATP hydrolysis activity"/>
    <property type="evidence" value="ECO:0007669"/>
    <property type="project" value="InterPro"/>
</dbReference>
<feature type="transmembrane region" description="Helical" evidence="11">
    <location>
        <begin position="344"/>
        <end position="364"/>
    </location>
</feature>
<dbReference type="Gene3D" id="3.40.50.1000">
    <property type="entry name" value="HAD superfamily/HAD-like"/>
    <property type="match status" value="1"/>
</dbReference>
<dbReference type="InterPro" id="IPR059000">
    <property type="entry name" value="ATPase_P-type_domA"/>
</dbReference>
<dbReference type="Pfam" id="PF00702">
    <property type="entry name" value="Hydrolase"/>
    <property type="match status" value="1"/>
</dbReference>
<dbReference type="EMBL" id="QJJX01000003">
    <property type="protein sequence ID" value="PXX24130.1"/>
    <property type="molecule type" value="Genomic_DNA"/>
</dbReference>
<dbReference type="FunFam" id="3.30.70.100:FF:000001">
    <property type="entry name" value="ATPase copper transporting beta"/>
    <property type="match status" value="1"/>
</dbReference>
<dbReference type="FunFam" id="2.70.150.10:FF:000020">
    <property type="entry name" value="Copper-exporting P-type ATPase A"/>
    <property type="match status" value="1"/>
</dbReference>
<evidence type="ECO:0000256" key="3">
    <source>
        <dbReference type="ARBA" id="ARBA00022475"/>
    </source>
</evidence>
<dbReference type="InterPro" id="IPR023214">
    <property type="entry name" value="HAD_sf"/>
</dbReference>
<dbReference type="SUPFAM" id="SSF55008">
    <property type="entry name" value="HMA, heavy metal-associated domain"/>
    <property type="match status" value="1"/>
</dbReference>
<gene>
    <name evidence="13" type="ORF">EJ73_00371</name>
</gene>
<dbReference type="AlphaFoldDB" id="A0A318I4H3"/>
<evidence type="ECO:0000256" key="11">
    <source>
        <dbReference type="SAM" id="Phobius"/>
    </source>
</evidence>
<feature type="transmembrane region" description="Helical" evidence="11">
    <location>
        <begin position="90"/>
        <end position="108"/>
    </location>
</feature>
<evidence type="ECO:0000256" key="8">
    <source>
        <dbReference type="ARBA" id="ARBA00022967"/>
    </source>
</evidence>
<dbReference type="Gene3D" id="2.70.150.10">
    <property type="entry name" value="Calcium-transporting ATPase, cytoplasmic transduction domain A"/>
    <property type="match status" value="1"/>
</dbReference>
<reference evidence="13 14" key="1">
    <citation type="submission" date="2018-05" db="EMBL/GenBank/DDBJ databases">
        <title>Genomic Encyclopedia of Type Strains, Phase I: the one thousand microbial genomes (KMG-I) project.</title>
        <authorList>
            <person name="Kyrpides N."/>
        </authorList>
    </citation>
    <scope>NUCLEOTIDE SEQUENCE [LARGE SCALE GENOMIC DNA]</scope>
    <source>
        <strain evidence="13 14">DSM 15611</strain>
    </source>
</reference>
<dbReference type="InterPro" id="IPR017969">
    <property type="entry name" value="Heavy-metal-associated_CS"/>
</dbReference>
<feature type="domain" description="HMA" evidence="12">
    <location>
        <begin position="2"/>
        <end position="68"/>
    </location>
</feature>
<keyword evidence="8" id="KW-1278">Translocase</keyword>
<protein>
    <submittedName>
        <fullName evidence="13">Cu2+-exporting ATPase</fullName>
    </submittedName>
</protein>
<dbReference type="InterPro" id="IPR006121">
    <property type="entry name" value="HMA_dom"/>
</dbReference>
<dbReference type="InterPro" id="IPR036412">
    <property type="entry name" value="HAD-like_sf"/>
</dbReference>
<keyword evidence="6" id="KW-0547">Nucleotide-binding</keyword>
<feature type="transmembrane region" description="Helical" evidence="11">
    <location>
        <begin position="586"/>
        <end position="607"/>
    </location>
</feature>
<dbReference type="SUPFAM" id="SSF56784">
    <property type="entry name" value="HAD-like"/>
    <property type="match status" value="1"/>
</dbReference>
<dbReference type="PROSITE" id="PS01047">
    <property type="entry name" value="HMA_1"/>
    <property type="match status" value="1"/>
</dbReference>
<evidence type="ECO:0000259" key="12">
    <source>
        <dbReference type="PROSITE" id="PS50846"/>
    </source>
</evidence>
<keyword evidence="14" id="KW-1185">Reference proteome</keyword>
<dbReference type="PROSITE" id="PS01229">
    <property type="entry name" value="COF_2"/>
    <property type="match status" value="1"/>
</dbReference>
<organism evidence="13 14">
    <name type="scientific">Hoylesella shahii DSM 15611 = JCM 12083</name>
    <dbReference type="NCBI Taxonomy" id="1122991"/>
    <lineage>
        <taxon>Bacteria</taxon>
        <taxon>Pseudomonadati</taxon>
        <taxon>Bacteroidota</taxon>
        <taxon>Bacteroidia</taxon>
        <taxon>Bacteroidales</taxon>
        <taxon>Prevotellaceae</taxon>
        <taxon>Hoylesella</taxon>
    </lineage>
</organism>
<dbReference type="Pfam" id="PF00122">
    <property type="entry name" value="E1-E2_ATPase"/>
    <property type="match status" value="1"/>
</dbReference>
<dbReference type="PRINTS" id="PR00943">
    <property type="entry name" value="CUATPASE"/>
</dbReference>
<keyword evidence="5" id="KW-0479">Metal-binding</keyword>
<dbReference type="GO" id="GO:0005507">
    <property type="term" value="F:copper ion binding"/>
    <property type="evidence" value="ECO:0007669"/>
    <property type="project" value="TreeGrafter"/>
</dbReference>
<feature type="transmembrane region" description="Helical" evidence="11">
    <location>
        <begin position="376"/>
        <end position="404"/>
    </location>
</feature>
<evidence type="ECO:0000313" key="13">
    <source>
        <dbReference type="EMBL" id="PXX24130.1"/>
    </source>
</evidence>
<keyword evidence="10 11" id="KW-0472">Membrane</keyword>
<dbReference type="GO" id="GO:0005524">
    <property type="term" value="F:ATP binding"/>
    <property type="evidence" value="ECO:0007669"/>
    <property type="project" value="UniProtKB-KW"/>
</dbReference>
<dbReference type="PROSITE" id="PS50846">
    <property type="entry name" value="HMA_2"/>
    <property type="match status" value="1"/>
</dbReference>
<keyword evidence="7" id="KW-0067">ATP-binding</keyword>
<dbReference type="Pfam" id="PF00403">
    <property type="entry name" value="HMA"/>
    <property type="match status" value="1"/>
</dbReference>
<evidence type="ECO:0000256" key="10">
    <source>
        <dbReference type="ARBA" id="ARBA00023136"/>
    </source>
</evidence>
<dbReference type="InterPro" id="IPR001757">
    <property type="entry name" value="P_typ_ATPase"/>
</dbReference>
<dbReference type="GO" id="GO:0005886">
    <property type="term" value="C:plasma membrane"/>
    <property type="evidence" value="ECO:0007669"/>
    <property type="project" value="UniProtKB-SubCell"/>
</dbReference>
<dbReference type="SUPFAM" id="SSF81665">
    <property type="entry name" value="Calcium ATPase, transmembrane domain M"/>
    <property type="match status" value="1"/>
</dbReference>
<comment type="caution">
    <text evidence="13">The sequence shown here is derived from an EMBL/GenBank/DDBJ whole genome shotgun (WGS) entry which is preliminary data.</text>
</comment>
<dbReference type="STRING" id="1122991.GCA_000613445_03094"/>
<dbReference type="InterPro" id="IPR023298">
    <property type="entry name" value="ATPase_P-typ_TM_dom_sf"/>
</dbReference>
<feature type="transmembrane region" description="Helical" evidence="11">
    <location>
        <begin position="613"/>
        <end position="634"/>
    </location>
</feature>
<dbReference type="GO" id="GO:0043682">
    <property type="term" value="F:P-type divalent copper transporter activity"/>
    <property type="evidence" value="ECO:0007669"/>
    <property type="project" value="TreeGrafter"/>
</dbReference>
<evidence type="ECO:0000256" key="5">
    <source>
        <dbReference type="ARBA" id="ARBA00022723"/>
    </source>
</evidence>
<dbReference type="InterPro" id="IPR036163">
    <property type="entry name" value="HMA_dom_sf"/>
</dbReference>
<proteinExistence type="inferred from homology"/>
<evidence type="ECO:0000256" key="7">
    <source>
        <dbReference type="ARBA" id="ARBA00022840"/>
    </source>
</evidence>
<evidence type="ECO:0000313" key="14">
    <source>
        <dbReference type="Proteomes" id="UP000248314"/>
    </source>
</evidence>
<dbReference type="SUPFAM" id="SSF81653">
    <property type="entry name" value="Calcium ATPase, transduction domain A"/>
    <property type="match status" value="1"/>
</dbReference>
<dbReference type="GO" id="GO:0060003">
    <property type="term" value="P:copper ion export"/>
    <property type="evidence" value="ECO:0007669"/>
    <property type="project" value="UniProtKB-ARBA"/>
</dbReference>
<evidence type="ECO:0000256" key="1">
    <source>
        <dbReference type="ARBA" id="ARBA00004651"/>
    </source>
</evidence>
<evidence type="ECO:0000256" key="4">
    <source>
        <dbReference type="ARBA" id="ARBA00022692"/>
    </source>
</evidence>
<keyword evidence="3" id="KW-1003">Cell membrane</keyword>
<evidence type="ECO:0000256" key="2">
    <source>
        <dbReference type="ARBA" id="ARBA00006024"/>
    </source>
</evidence>
<name>A0A318I4H3_9BACT</name>
<dbReference type="PANTHER" id="PTHR43520:SF8">
    <property type="entry name" value="P-TYPE CU(+) TRANSPORTER"/>
    <property type="match status" value="1"/>
</dbReference>
<dbReference type="CDD" id="cd00371">
    <property type="entry name" value="HMA"/>
    <property type="match status" value="1"/>
</dbReference>
<feature type="transmembrane region" description="Helical" evidence="11">
    <location>
        <begin position="152"/>
        <end position="171"/>
    </location>
</feature>
<feature type="transmembrane region" description="Helical" evidence="11">
    <location>
        <begin position="120"/>
        <end position="140"/>
    </location>
</feature>
<keyword evidence="4 11" id="KW-0812">Transmembrane</keyword>
<dbReference type="NCBIfam" id="TIGR01494">
    <property type="entry name" value="ATPase_P-type"/>
    <property type="match status" value="2"/>
</dbReference>
<evidence type="ECO:0000256" key="6">
    <source>
        <dbReference type="ARBA" id="ARBA00022741"/>
    </source>
</evidence>
<dbReference type="Gene3D" id="3.30.70.100">
    <property type="match status" value="1"/>
</dbReference>
<accession>A0A318I4H3</accession>
<dbReference type="RefSeq" id="WP_110369955.1">
    <property type="nucleotide sequence ID" value="NZ_QJJX01000003.1"/>
</dbReference>
<comment type="subcellular location">
    <subcellularLocation>
        <location evidence="1">Cell membrane</location>
        <topology evidence="1">Multi-pass membrane protein</topology>
    </subcellularLocation>
</comment>
<keyword evidence="9 11" id="KW-1133">Transmembrane helix</keyword>
<dbReference type="InterPro" id="IPR018303">
    <property type="entry name" value="ATPase_P-typ_P_site"/>
</dbReference>
<sequence length="640" mass="69121">MEKRTLPVVGLACSACSANVEKKLNSLSGVKSASVNLLARTALVEYDATEISLEKMKSEVNAIGYDLVIESNRSAEAIERRELQLLKQSTLLSWVFAILCMCVSMGWLNLGGKAMNNQVALLLALANFVVCGRGFFVKSWQQLRHASANMDTLVALSTGIAFVFSAFNTFWGDAVWSVRGIEWHTYFDASVMIITFVLTGRLLEERAKSETAGSIRQLMGLAPKTARLVEAGEIRDVPIATIAVGDVLEVRAGDKVPVDGIVTQAESFMTEGGAYVDESMITGEPSPALKQKGARVLAGTVVSQGKFRFKAQQIGEQTALAQIIKMVQEAQGSKAPVQRVVDRVARVFVPAVALIALVTFLLWWLVGGNAALPQAILSAVAVLVIACPCAMGLATPTALMVAIGKAAQMNVLIKDAAALESLKTVNAMVIDKTGTLTIPNQNIDFTKADDLPLEMRETLKPHAEEAMTELQNMGIEVYMMSGDKDEAAHYWAEKAGIKHYRSRVLPQDKENMVRQLQAEGKRVAMVGDGINDTQALALADVGIAMGRGTDVAMDAAQATLMGDDLRRLPQAIRLSRKTTAMIGQNLFWAFIYNVVCIPLAAGVPHLFGINFQITPMWASALMAFSSVSVVLNSLRLKLAK</sequence>
<dbReference type="PANTHER" id="PTHR43520">
    <property type="entry name" value="ATP7, ISOFORM B"/>
    <property type="match status" value="1"/>
</dbReference>